<keyword evidence="10" id="KW-1185">Reference proteome</keyword>
<keyword evidence="3" id="KW-0964">Secreted</keyword>
<organism evidence="9 10">
    <name type="scientific">Artemisia annua</name>
    <name type="common">Sweet wormwood</name>
    <dbReference type="NCBI Taxonomy" id="35608"/>
    <lineage>
        <taxon>Eukaryota</taxon>
        <taxon>Viridiplantae</taxon>
        <taxon>Streptophyta</taxon>
        <taxon>Embryophyta</taxon>
        <taxon>Tracheophyta</taxon>
        <taxon>Spermatophyta</taxon>
        <taxon>Magnoliopsida</taxon>
        <taxon>eudicotyledons</taxon>
        <taxon>Gunneridae</taxon>
        <taxon>Pentapetalae</taxon>
        <taxon>asterids</taxon>
        <taxon>campanulids</taxon>
        <taxon>Asterales</taxon>
        <taxon>Asteraceae</taxon>
        <taxon>Asteroideae</taxon>
        <taxon>Anthemideae</taxon>
        <taxon>Artemisiinae</taxon>
        <taxon>Artemisia</taxon>
    </lineage>
</organism>
<evidence type="ECO:0000256" key="4">
    <source>
        <dbReference type="ARBA" id="ARBA00022729"/>
    </source>
</evidence>
<evidence type="ECO:0000313" key="9">
    <source>
        <dbReference type="EMBL" id="PWA78751.1"/>
    </source>
</evidence>
<dbReference type="InterPro" id="IPR036514">
    <property type="entry name" value="SGNH_hydro_sf"/>
</dbReference>
<reference evidence="9 10" key="1">
    <citation type="journal article" date="2018" name="Mol. Plant">
        <title>The genome of Artemisia annua provides insight into the evolution of Asteraceae family and artemisinin biosynthesis.</title>
        <authorList>
            <person name="Shen Q."/>
            <person name="Zhang L."/>
            <person name="Liao Z."/>
            <person name="Wang S."/>
            <person name="Yan T."/>
            <person name="Shi P."/>
            <person name="Liu M."/>
            <person name="Fu X."/>
            <person name="Pan Q."/>
            <person name="Wang Y."/>
            <person name="Lv Z."/>
            <person name="Lu X."/>
            <person name="Zhang F."/>
            <person name="Jiang W."/>
            <person name="Ma Y."/>
            <person name="Chen M."/>
            <person name="Hao X."/>
            <person name="Li L."/>
            <person name="Tang Y."/>
            <person name="Lv G."/>
            <person name="Zhou Y."/>
            <person name="Sun X."/>
            <person name="Brodelius P.E."/>
            <person name="Rose J.K.C."/>
            <person name="Tang K."/>
        </authorList>
    </citation>
    <scope>NUCLEOTIDE SEQUENCE [LARGE SCALE GENOMIC DNA]</scope>
    <source>
        <strain evidence="10">cv. Huhao1</strain>
        <tissue evidence="9">Leaf</tissue>
    </source>
</reference>
<protein>
    <submittedName>
        <fullName evidence="9">SGNH hydrolase-type esterase domain-containing protein</fullName>
    </submittedName>
</protein>
<sequence length="237" mass="26086">MTCELKLLFTFLVVVGLMQVQTLVVGGEPQVPCYFIFGDALVDSGNNNRLATIGKANYQPYGIDFPQGQLLGFLKFIPPYALATDQEISTGVNYGSGYSGIRKETGRVLVNIRSDDYTNNYLVPNSYPTSRIYTPDQYAAVLLRQYSQQLKTLYNLGARKIAVYGLGEVLPNVPCCQVPSDGQCIPNSIPCPVRALSLWYDGFHPTEIVNTISATRSYSALSSMDASPYDISHLARL</sequence>
<dbReference type="OrthoDB" id="1600564at2759"/>
<proteinExistence type="inferred from homology"/>
<keyword evidence="6" id="KW-0442">Lipid degradation</keyword>
<keyword evidence="7" id="KW-0443">Lipid metabolism</keyword>
<evidence type="ECO:0000256" key="1">
    <source>
        <dbReference type="ARBA" id="ARBA00004613"/>
    </source>
</evidence>
<gene>
    <name evidence="9" type="ORF">CTI12_AA212330</name>
</gene>
<accession>A0A2U1NZ35</accession>
<dbReference type="PANTHER" id="PTHR45650">
    <property type="entry name" value="GDSL-LIKE LIPASE/ACYLHYDROLASE-RELATED"/>
    <property type="match status" value="1"/>
</dbReference>
<evidence type="ECO:0000256" key="3">
    <source>
        <dbReference type="ARBA" id="ARBA00022525"/>
    </source>
</evidence>
<keyword evidence="4 8" id="KW-0732">Signal</keyword>
<evidence type="ECO:0000256" key="2">
    <source>
        <dbReference type="ARBA" id="ARBA00008668"/>
    </source>
</evidence>
<evidence type="ECO:0000313" key="10">
    <source>
        <dbReference type="Proteomes" id="UP000245207"/>
    </source>
</evidence>
<dbReference type="Gene3D" id="3.40.50.1110">
    <property type="entry name" value="SGNH hydrolase"/>
    <property type="match status" value="1"/>
</dbReference>
<name>A0A2U1NZ35_ARTAN</name>
<comment type="similarity">
    <text evidence="2">Belongs to the 'GDSL' lipolytic enzyme family.</text>
</comment>
<evidence type="ECO:0000256" key="7">
    <source>
        <dbReference type="ARBA" id="ARBA00023098"/>
    </source>
</evidence>
<dbReference type="InterPro" id="IPR051238">
    <property type="entry name" value="GDSL_esterase/lipase"/>
</dbReference>
<dbReference type="GO" id="GO:0005576">
    <property type="term" value="C:extracellular region"/>
    <property type="evidence" value="ECO:0007669"/>
    <property type="project" value="UniProtKB-SubCell"/>
</dbReference>
<dbReference type="Proteomes" id="UP000245207">
    <property type="component" value="Unassembled WGS sequence"/>
</dbReference>
<comment type="caution">
    <text evidence="9">The sequence shown here is derived from an EMBL/GenBank/DDBJ whole genome shotgun (WGS) entry which is preliminary data.</text>
</comment>
<keyword evidence="5 9" id="KW-0378">Hydrolase</keyword>
<feature type="signal peptide" evidence="8">
    <location>
        <begin position="1"/>
        <end position="26"/>
    </location>
</feature>
<evidence type="ECO:0000256" key="5">
    <source>
        <dbReference type="ARBA" id="ARBA00022801"/>
    </source>
</evidence>
<feature type="chain" id="PRO_5015409073" evidence="8">
    <location>
        <begin position="27"/>
        <end position="237"/>
    </location>
</feature>
<dbReference type="STRING" id="35608.A0A2U1NZ35"/>
<dbReference type="GO" id="GO:0016042">
    <property type="term" value="P:lipid catabolic process"/>
    <property type="evidence" value="ECO:0007669"/>
    <property type="project" value="UniProtKB-KW"/>
</dbReference>
<dbReference type="GO" id="GO:0016787">
    <property type="term" value="F:hydrolase activity"/>
    <property type="evidence" value="ECO:0007669"/>
    <property type="project" value="UniProtKB-KW"/>
</dbReference>
<evidence type="ECO:0000256" key="6">
    <source>
        <dbReference type="ARBA" id="ARBA00022963"/>
    </source>
</evidence>
<dbReference type="PANTHER" id="PTHR45650:SF9">
    <property type="entry name" value="SGNH HYDROLASE-TYPE ESTERASE DOMAIN-CONTAINING PROTEIN"/>
    <property type="match status" value="1"/>
</dbReference>
<dbReference type="AlphaFoldDB" id="A0A2U1NZ35"/>
<dbReference type="EMBL" id="PKPP01001949">
    <property type="protein sequence ID" value="PWA78751.1"/>
    <property type="molecule type" value="Genomic_DNA"/>
</dbReference>
<comment type="subcellular location">
    <subcellularLocation>
        <location evidence="1">Secreted</location>
    </subcellularLocation>
</comment>
<evidence type="ECO:0000256" key="8">
    <source>
        <dbReference type="SAM" id="SignalP"/>
    </source>
</evidence>